<feature type="transmembrane region" description="Helical" evidence="20">
    <location>
        <begin position="307"/>
        <end position="326"/>
    </location>
</feature>
<evidence type="ECO:0000256" key="14">
    <source>
        <dbReference type="ARBA" id="ARBA00023221"/>
    </source>
</evidence>
<dbReference type="PANTHER" id="PTHR21257:SF52">
    <property type="entry name" value="DELTA(14)-STEROL REDUCTASE TM7SF2"/>
    <property type="match status" value="1"/>
</dbReference>
<dbReference type="AlphaFoldDB" id="A0AAF0DSW5"/>
<evidence type="ECO:0000256" key="18">
    <source>
        <dbReference type="ARBA" id="ARBA00077841"/>
    </source>
</evidence>
<keyword evidence="8 20" id="KW-1133">Transmembrane helix</keyword>
<keyword evidence="11" id="KW-0443">Lipid metabolism</keyword>
<dbReference type="Proteomes" id="UP001216638">
    <property type="component" value="Chromosome 2"/>
</dbReference>
<evidence type="ECO:0000256" key="3">
    <source>
        <dbReference type="ARBA" id="ARBA00012413"/>
    </source>
</evidence>
<evidence type="ECO:0000256" key="10">
    <source>
        <dbReference type="ARBA" id="ARBA00023011"/>
    </source>
</evidence>
<evidence type="ECO:0000256" key="13">
    <source>
        <dbReference type="ARBA" id="ARBA00023166"/>
    </source>
</evidence>
<dbReference type="FunFam" id="1.20.120.1630:FF:000009">
    <property type="entry name" value="C-14 sterol reductase"/>
    <property type="match status" value="1"/>
</dbReference>
<dbReference type="PROSITE" id="PS01017">
    <property type="entry name" value="STEROL_REDUCT_1"/>
    <property type="match status" value="1"/>
</dbReference>
<comment type="catalytic activity">
    <reaction evidence="15">
        <text>4,4-dimethyl-5alpha-cholesta-8,24-dien-3beta-ol + NADP(+) = 4,4-dimethyl-5alpha-cholesta-8,14,24-trien-3beta-ol + NADPH + H(+)</text>
        <dbReference type="Rhea" id="RHEA:18561"/>
        <dbReference type="ChEBI" id="CHEBI:15378"/>
        <dbReference type="ChEBI" id="CHEBI:17813"/>
        <dbReference type="ChEBI" id="CHEBI:18364"/>
        <dbReference type="ChEBI" id="CHEBI:57783"/>
        <dbReference type="ChEBI" id="CHEBI:58349"/>
        <dbReference type="EC" id="1.3.1.70"/>
    </reaction>
    <physiologicalReaction direction="right-to-left" evidence="15">
        <dbReference type="Rhea" id="RHEA:18563"/>
    </physiologicalReaction>
</comment>
<keyword evidence="4" id="KW-0444">Lipid biosynthesis</keyword>
<accession>A0AAF0DSW5</accession>
<dbReference type="InterPro" id="IPR001171">
    <property type="entry name" value="ERG24_DHCR-like"/>
</dbReference>
<sequence>MTAAPASQTTAKDVLAPRTTELEFGGFAGALFISTTVPLTAYYFALGCNDVLGCALSLPVSNTDAFVDYVRENLATSFTDGTAWAFYTGWYLYCVLAWYILPGKWVKGLPLRTGRQLEYKTNALATGLVALAAAVGYIIVYGPASSTILYDHWLGLLSVALVNSIAQALYVYVASFSGHKLLALGGNTGNVVYDWFIGRELNPRIGLFDIKTFNELRPGLILWVLVDASCACWQHTQFGYVSDSMWLVLFFHTWYVVDSLLHEETIFSQMDITTDGFGFMLSVGDLVWVPFTYSLQARYLAFEPVHLGAIGVLAIMAVQLIGYYIFRTANVEKNDFRQGHNPKNLQFMTTSTGRKLLVSGWWGVSRHPNYLGDWLMAWAWCLTCGFGSPIPYFYVVYFAILLVHRQLRDDEACKKKYGADWDTYCKRVPYRIIPYIY</sequence>
<keyword evidence="9 21" id="KW-0560">Oxidoreductase</keyword>
<keyword evidence="5 20" id="KW-0812">Transmembrane</keyword>
<evidence type="ECO:0000313" key="22">
    <source>
        <dbReference type="Proteomes" id="UP001216638"/>
    </source>
</evidence>
<comment type="pathway">
    <text evidence="16">Steroid biosynthesis; zymosterol biosynthesis; zymosterol from lanosterol: step 2/6.</text>
</comment>
<feature type="transmembrane region" description="Helical" evidence="20">
    <location>
        <begin position="122"/>
        <end position="141"/>
    </location>
</feature>
<organism evidence="21 22">
    <name type="scientific">Malassezia brasiliensis</name>
    <dbReference type="NCBI Taxonomy" id="1821822"/>
    <lineage>
        <taxon>Eukaryota</taxon>
        <taxon>Fungi</taxon>
        <taxon>Dikarya</taxon>
        <taxon>Basidiomycota</taxon>
        <taxon>Ustilaginomycotina</taxon>
        <taxon>Malasseziomycetes</taxon>
        <taxon>Malasseziales</taxon>
        <taxon>Malasseziaceae</taxon>
        <taxon>Malassezia</taxon>
    </lineage>
</organism>
<dbReference type="EC" id="1.3.1.70" evidence="3"/>
<feature type="transmembrane region" description="Helical" evidence="20">
    <location>
        <begin position="153"/>
        <end position="173"/>
    </location>
</feature>
<evidence type="ECO:0000256" key="19">
    <source>
        <dbReference type="ARBA" id="ARBA00083315"/>
    </source>
</evidence>
<evidence type="ECO:0000256" key="12">
    <source>
        <dbReference type="ARBA" id="ARBA00023136"/>
    </source>
</evidence>
<evidence type="ECO:0000256" key="5">
    <source>
        <dbReference type="ARBA" id="ARBA00022692"/>
    </source>
</evidence>
<evidence type="ECO:0000256" key="6">
    <source>
        <dbReference type="ARBA" id="ARBA00022857"/>
    </source>
</evidence>
<keyword evidence="14" id="KW-0753">Steroid metabolism</keyword>
<dbReference type="EMBL" id="CP119952">
    <property type="protein sequence ID" value="WFC95134.1"/>
    <property type="molecule type" value="Genomic_DNA"/>
</dbReference>
<evidence type="ECO:0000256" key="11">
    <source>
        <dbReference type="ARBA" id="ARBA00023098"/>
    </source>
</evidence>
<keyword evidence="6" id="KW-0521">NADP</keyword>
<evidence type="ECO:0000256" key="2">
    <source>
        <dbReference type="ARBA" id="ARBA00005402"/>
    </source>
</evidence>
<dbReference type="InterPro" id="IPR018083">
    <property type="entry name" value="Sterol_reductase_CS"/>
</dbReference>
<gene>
    <name evidence="21" type="primary">ERG24</name>
    <name evidence="21" type="ORF">MBRA1_001779</name>
</gene>
<comment type="similarity">
    <text evidence="2">Belongs to the ERG4/ERG24 family.</text>
</comment>
<dbReference type="Gene3D" id="1.20.120.1630">
    <property type="match status" value="1"/>
</dbReference>
<evidence type="ECO:0000256" key="17">
    <source>
        <dbReference type="ARBA" id="ARBA00074394"/>
    </source>
</evidence>
<evidence type="ECO:0000256" key="8">
    <source>
        <dbReference type="ARBA" id="ARBA00022989"/>
    </source>
</evidence>
<evidence type="ECO:0000256" key="15">
    <source>
        <dbReference type="ARBA" id="ARBA00052254"/>
    </source>
</evidence>
<keyword evidence="7" id="KW-0752">Steroid biosynthesis</keyword>
<feature type="transmembrane region" description="Helical" evidence="20">
    <location>
        <begin position="84"/>
        <end position="101"/>
    </location>
</feature>
<feature type="transmembrane region" description="Helical" evidence="20">
    <location>
        <begin position="377"/>
        <end position="403"/>
    </location>
</feature>
<evidence type="ECO:0000256" key="16">
    <source>
        <dbReference type="ARBA" id="ARBA00060638"/>
    </source>
</evidence>
<evidence type="ECO:0000256" key="20">
    <source>
        <dbReference type="SAM" id="Phobius"/>
    </source>
</evidence>
<proteinExistence type="inferred from homology"/>
<evidence type="ECO:0000256" key="1">
    <source>
        <dbReference type="ARBA" id="ARBA00004141"/>
    </source>
</evidence>
<dbReference type="PROSITE" id="PS01018">
    <property type="entry name" value="STEROL_REDUCT_2"/>
    <property type="match status" value="1"/>
</dbReference>
<keyword evidence="10" id="KW-0756">Sterol biosynthesis</keyword>
<keyword evidence="13" id="KW-1207">Sterol metabolism</keyword>
<keyword evidence="12 20" id="KW-0472">Membrane</keyword>
<evidence type="ECO:0000256" key="9">
    <source>
        <dbReference type="ARBA" id="ARBA00023002"/>
    </source>
</evidence>
<dbReference type="GO" id="GO:0005789">
    <property type="term" value="C:endoplasmic reticulum membrane"/>
    <property type="evidence" value="ECO:0007669"/>
    <property type="project" value="TreeGrafter"/>
</dbReference>
<evidence type="ECO:0000256" key="4">
    <source>
        <dbReference type="ARBA" id="ARBA00022516"/>
    </source>
</evidence>
<reference evidence="21" key="1">
    <citation type="submission" date="2023-03" db="EMBL/GenBank/DDBJ databases">
        <title>Mating type loci evolution in Malassezia.</title>
        <authorList>
            <person name="Coelho M.A."/>
        </authorList>
    </citation>
    <scope>NUCLEOTIDE SEQUENCE</scope>
    <source>
        <strain evidence="21">CBS 14135</strain>
    </source>
</reference>
<dbReference type="GO" id="GO:0050613">
    <property type="term" value="F:Delta14-sterol reductase activity"/>
    <property type="evidence" value="ECO:0007669"/>
    <property type="project" value="UniProtKB-EC"/>
</dbReference>
<dbReference type="GO" id="GO:0006696">
    <property type="term" value="P:ergosterol biosynthetic process"/>
    <property type="evidence" value="ECO:0007669"/>
    <property type="project" value="TreeGrafter"/>
</dbReference>
<keyword evidence="22" id="KW-1185">Reference proteome</keyword>
<protein>
    <recommendedName>
        <fullName evidence="17">Delta(14)-sterol reductase ERG24</fullName>
        <ecNumber evidence="3">1.3.1.70</ecNumber>
    </recommendedName>
    <alternativeName>
        <fullName evidence="19">C-14 sterol reductase ERG24</fullName>
    </alternativeName>
    <alternativeName>
        <fullName evidence="18">Sterol C14-reductase ERG24</fullName>
    </alternativeName>
</protein>
<dbReference type="PANTHER" id="PTHR21257">
    <property type="entry name" value="DELTA(14)-STEROL REDUCTASE"/>
    <property type="match status" value="1"/>
</dbReference>
<comment type="subcellular location">
    <subcellularLocation>
        <location evidence="1">Membrane</location>
        <topology evidence="1">Multi-pass membrane protein</topology>
    </subcellularLocation>
</comment>
<feature type="transmembrane region" description="Helical" evidence="20">
    <location>
        <begin position="238"/>
        <end position="257"/>
    </location>
</feature>
<name>A0AAF0DSW5_9BASI</name>
<evidence type="ECO:0000313" key="21">
    <source>
        <dbReference type="EMBL" id="WFC95134.1"/>
    </source>
</evidence>
<dbReference type="Pfam" id="PF01222">
    <property type="entry name" value="ERG4_ERG24"/>
    <property type="match status" value="1"/>
</dbReference>
<evidence type="ECO:0000256" key="7">
    <source>
        <dbReference type="ARBA" id="ARBA00022955"/>
    </source>
</evidence>
<feature type="transmembrane region" description="Helical" evidence="20">
    <location>
        <begin position="277"/>
        <end position="295"/>
    </location>
</feature>